<sequence>MTWRVEYTPRAAKAMRTLDRPVARRVFEDIERLRSLDDPTTSCKALSGPLTALWRLRVGDYRVILDIRRGDLVIVALDLGHRSSVYDA</sequence>
<dbReference type="PANTHER" id="PTHR35601">
    <property type="entry name" value="TOXIN RELE"/>
    <property type="match status" value="1"/>
</dbReference>
<dbReference type="Proteomes" id="UP000065220">
    <property type="component" value="Chromosome"/>
</dbReference>
<dbReference type="InterPro" id="IPR035093">
    <property type="entry name" value="RelE/ParE_toxin_dom_sf"/>
</dbReference>
<organism evidence="3 4">
    <name type="scientific">Actinomyces radicidentis</name>
    <dbReference type="NCBI Taxonomy" id="111015"/>
    <lineage>
        <taxon>Bacteria</taxon>
        <taxon>Bacillati</taxon>
        <taxon>Actinomycetota</taxon>
        <taxon>Actinomycetes</taxon>
        <taxon>Actinomycetales</taxon>
        <taxon>Actinomycetaceae</taxon>
        <taxon>Actinomyces</taxon>
    </lineage>
</organism>
<dbReference type="AlphaFoldDB" id="A0A0X8JEZ6"/>
<reference evidence="4" key="1">
    <citation type="submission" date="2016-02" db="EMBL/GenBank/DDBJ databases">
        <authorList>
            <person name="Holder M.E."/>
            <person name="Ajami N.J."/>
            <person name="Petrosino J.F."/>
        </authorList>
    </citation>
    <scope>NUCLEOTIDE SEQUENCE [LARGE SCALE GENOMIC DNA]</scope>
    <source>
        <strain evidence="4">CCUG 36733</strain>
    </source>
</reference>
<evidence type="ECO:0000313" key="4">
    <source>
        <dbReference type="Proteomes" id="UP000065220"/>
    </source>
</evidence>
<keyword evidence="2" id="KW-1277">Toxin-antitoxin system</keyword>
<name>A0A0X8JEZ6_ACTRD</name>
<dbReference type="Pfam" id="PF05016">
    <property type="entry name" value="ParE_toxin"/>
    <property type="match status" value="1"/>
</dbReference>
<dbReference type="InterPro" id="IPR007712">
    <property type="entry name" value="RelE/ParE_toxin"/>
</dbReference>
<comment type="similarity">
    <text evidence="1">Belongs to the RelE toxin family.</text>
</comment>
<proteinExistence type="inferred from homology"/>
<dbReference type="RefSeq" id="WP_067942475.1">
    <property type="nucleotide sequence ID" value="NZ_CAUHMM010000013.1"/>
</dbReference>
<dbReference type="KEGG" id="ard:AXF14_08455"/>
<keyword evidence="4" id="KW-1185">Reference proteome</keyword>
<gene>
    <name evidence="3" type="ORF">AXF14_08455</name>
</gene>
<accession>A0A0X8JEZ6</accession>
<dbReference type="PANTHER" id="PTHR35601:SF1">
    <property type="entry name" value="TOXIN RELE"/>
    <property type="match status" value="1"/>
</dbReference>
<dbReference type="OrthoDB" id="5326046at2"/>
<protein>
    <submittedName>
        <fullName evidence="3">Addiction module toxin RelE</fullName>
    </submittedName>
</protein>
<dbReference type="Gene3D" id="3.30.2310.20">
    <property type="entry name" value="RelE-like"/>
    <property type="match status" value="1"/>
</dbReference>
<dbReference type="EMBL" id="CP014228">
    <property type="protein sequence ID" value="AMD87610.1"/>
    <property type="molecule type" value="Genomic_DNA"/>
</dbReference>
<dbReference type="SUPFAM" id="SSF143011">
    <property type="entry name" value="RelE-like"/>
    <property type="match status" value="1"/>
</dbReference>
<evidence type="ECO:0000256" key="1">
    <source>
        <dbReference type="ARBA" id="ARBA00006226"/>
    </source>
</evidence>
<dbReference type="STRING" id="111015.AXF14_08455"/>
<evidence type="ECO:0000313" key="3">
    <source>
        <dbReference type="EMBL" id="AMD87610.1"/>
    </source>
</evidence>
<evidence type="ECO:0000256" key="2">
    <source>
        <dbReference type="ARBA" id="ARBA00022649"/>
    </source>
</evidence>